<dbReference type="Gene3D" id="4.10.75.10">
    <property type="entry name" value="Elafin-like"/>
    <property type="match status" value="2"/>
</dbReference>
<dbReference type="GO" id="GO:0005576">
    <property type="term" value="C:extracellular region"/>
    <property type="evidence" value="ECO:0007669"/>
    <property type="project" value="InterPro"/>
</dbReference>
<dbReference type="HOGENOM" id="CLU_347930_0_0_1"/>
<dbReference type="InterPro" id="IPR008197">
    <property type="entry name" value="WAP_dom"/>
</dbReference>
<keyword evidence="9" id="KW-1185">Reference proteome</keyword>
<dbReference type="PROSITE" id="PS51034">
    <property type="entry name" value="ZP_2"/>
    <property type="match status" value="1"/>
</dbReference>
<dbReference type="Gene3D" id="2.60.40.10">
    <property type="entry name" value="Immunoglobulins"/>
    <property type="match status" value="3"/>
</dbReference>
<accession>A7RI46</accession>
<dbReference type="Pfam" id="PF00100">
    <property type="entry name" value="Zona_pellucida"/>
    <property type="match status" value="1"/>
</dbReference>
<proteinExistence type="predicted"/>
<dbReference type="AlphaFoldDB" id="A7RI46"/>
<dbReference type="Gene3D" id="2.60.40.3210">
    <property type="entry name" value="Zona pellucida, ZP-N domain"/>
    <property type="match status" value="1"/>
</dbReference>
<dbReference type="PANTHER" id="PTHR14002:SF43">
    <property type="entry name" value="DELTA-LIKE PROTEIN"/>
    <property type="match status" value="1"/>
</dbReference>
<reference evidence="8 9" key="1">
    <citation type="journal article" date="2007" name="Science">
        <title>Sea anemone genome reveals ancestral eumetazoan gene repertoire and genomic organization.</title>
        <authorList>
            <person name="Putnam N.H."/>
            <person name="Srivastava M."/>
            <person name="Hellsten U."/>
            <person name="Dirks B."/>
            <person name="Chapman J."/>
            <person name="Salamov A."/>
            <person name="Terry A."/>
            <person name="Shapiro H."/>
            <person name="Lindquist E."/>
            <person name="Kapitonov V.V."/>
            <person name="Jurka J."/>
            <person name="Genikhovich G."/>
            <person name="Grigoriev I.V."/>
            <person name="Lucas S.M."/>
            <person name="Steele R.E."/>
            <person name="Finnerty J.R."/>
            <person name="Technau U."/>
            <person name="Martindale M.Q."/>
            <person name="Rokhsar D.S."/>
        </authorList>
    </citation>
    <scope>NUCLEOTIDE SEQUENCE [LARGE SCALE GENOMIC DNA]</scope>
    <source>
        <strain evidence="9">CH2 X CH6</strain>
    </source>
</reference>
<dbReference type="SMART" id="SM00409">
    <property type="entry name" value="IG"/>
    <property type="match status" value="2"/>
</dbReference>
<protein>
    <submittedName>
        <fullName evidence="8">Uncharacterized protein</fullName>
    </submittedName>
</protein>
<evidence type="ECO:0000313" key="9">
    <source>
        <dbReference type="Proteomes" id="UP000001593"/>
    </source>
</evidence>
<organism evidence="8 9">
    <name type="scientific">Nematostella vectensis</name>
    <name type="common">Starlet sea anemone</name>
    <dbReference type="NCBI Taxonomy" id="45351"/>
    <lineage>
        <taxon>Eukaryota</taxon>
        <taxon>Metazoa</taxon>
        <taxon>Cnidaria</taxon>
        <taxon>Anthozoa</taxon>
        <taxon>Hexacorallia</taxon>
        <taxon>Actiniaria</taxon>
        <taxon>Edwardsiidae</taxon>
        <taxon>Nematostella</taxon>
    </lineage>
</organism>
<dbReference type="InterPro" id="IPR013098">
    <property type="entry name" value="Ig_I-set"/>
</dbReference>
<dbReference type="CDD" id="cd00199">
    <property type="entry name" value="WAP"/>
    <property type="match status" value="2"/>
</dbReference>
<feature type="domain" description="Ig-like" evidence="5">
    <location>
        <begin position="367"/>
        <end position="453"/>
    </location>
</feature>
<dbReference type="SMART" id="SM00217">
    <property type="entry name" value="WAP"/>
    <property type="match status" value="3"/>
</dbReference>
<dbReference type="PhylomeDB" id="A7RI46"/>
<dbReference type="PANTHER" id="PTHR14002">
    <property type="entry name" value="ENDOGLIN/TGF-BETA RECEPTOR TYPE III"/>
    <property type="match status" value="1"/>
</dbReference>
<dbReference type="GO" id="GO:0030414">
    <property type="term" value="F:peptidase inhibitor activity"/>
    <property type="evidence" value="ECO:0007669"/>
    <property type="project" value="InterPro"/>
</dbReference>
<keyword evidence="4" id="KW-1133">Transmembrane helix</keyword>
<dbReference type="eggNOG" id="ENOG502RSDM">
    <property type="taxonomic scope" value="Eukaryota"/>
</dbReference>
<dbReference type="PROSITE" id="PS51390">
    <property type="entry name" value="WAP"/>
    <property type="match status" value="2"/>
</dbReference>
<dbReference type="InterPro" id="IPR036179">
    <property type="entry name" value="Ig-like_dom_sf"/>
</dbReference>
<evidence type="ECO:0000256" key="3">
    <source>
        <dbReference type="ARBA" id="ARBA00023180"/>
    </source>
</evidence>
<evidence type="ECO:0000256" key="1">
    <source>
        <dbReference type="ARBA" id="ARBA00022729"/>
    </source>
</evidence>
<feature type="domain" description="WAP" evidence="7">
    <location>
        <begin position="65"/>
        <end position="114"/>
    </location>
</feature>
<feature type="domain" description="WAP" evidence="7">
    <location>
        <begin position="217"/>
        <end position="265"/>
    </location>
</feature>
<dbReference type="InterPro" id="IPR007110">
    <property type="entry name" value="Ig-like_dom"/>
</dbReference>
<feature type="domain" description="Ig-like" evidence="5">
    <location>
        <begin position="274"/>
        <end position="356"/>
    </location>
</feature>
<dbReference type="SUPFAM" id="SSF48726">
    <property type="entry name" value="Immunoglobulin"/>
    <property type="match status" value="3"/>
</dbReference>
<keyword evidence="3" id="KW-0325">Glycoprotein</keyword>
<evidence type="ECO:0000259" key="6">
    <source>
        <dbReference type="PROSITE" id="PS51034"/>
    </source>
</evidence>
<gene>
    <name evidence="8" type="ORF">NEMVEDRAFT_v1g197457</name>
</gene>
<dbReference type="InterPro" id="IPR042235">
    <property type="entry name" value="ZP-C_dom"/>
</dbReference>
<evidence type="ECO:0000313" key="8">
    <source>
        <dbReference type="EMBL" id="EDO48965.1"/>
    </source>
</evidence>
<evidence type="ECO:0000259" key="7">
    <source>
        <dbReference type="PROSITE" id="PS51390"/>
    </source>
</evidence>
<dbReference type="InterPro" id="IPR001507">
    <property type="entry name" value="ZP_dom"/>
</dbReference>
<dbReference type="InterPro" id="IPR003599">
    <property type="entry name" value="Ig_sub"/>
</dbReference>
<dbReference type="PRINTS" id="PR00023">
    <property type="entry name" value="ZPELLUCIDA"/>
</dbReference>
<dbReference type="Gene3D" id="2.60.40.4100">
    <property type="entry name" value="Zona pellucida, ZP-C domain"/>
    <property type="match status" value="1"/>
</dbReference>
<dbReference type="Pfam" id="PF00095">
    <property type="entry name" value="WAP"/>
    <property type="match status" value="2"/>
</dbReference>
<evidence type="ECO:0000256" key="2">
    <source>
        <dbReference type="ARBA" id="ARBA00023157"/>
    </source>
</evidence>
<evidence type="ECO:0000256" key="4">
    <source>
        <dbReference type="SAM" id="Phobius"/>
    </source>
</evidence>
<dbReference type="InterPro" id="IPR055355">
    <property type="entry name" value="ZP-C"/>
</dbReference>
<keyword evidence="1" id="KW-0732">Signal</keyword>
<dbReference type="Proteomes" id="UP000001593">
    <property type="component" value="Unassembled WGS sequence"/>
</dbReference>
<dbReference type="PROSITE" id="PS50835">
    <property type="entry name" value="IG_LIKE"/>
    <property type="match status" value="2"/>
</dbReference>
<feature type="transmembrane region" description="Helical" evidence="4">
    <location>
        <begin position="766"/>
        <end position="788"/>
    </location>
</feature>
<dbReference type="InterPro" id="IPR013783">
    <property type="entry name" value="Ig-like_fold"/>
</dbReference>
<keyword evidence="2" id="KW-1015">Disulfide bond</keyword>
<dbReference type="SMART" id="SM00241">
    <property type="entry name" value="ZP"/>
    <property type="match status" value="1"/>
</dbReference>
<keyword evidence="4" id="KW-0472">Membrane</keyword>
<feature type="domain" description="ZP" evidence="6">
    <location>
        <begin position="470"/>
        <end position="718"/>
    </location>
</feature>
<dbReference type="EMBL" id="DS469511">
    <property type="protein sequence ID" value="EDO48965.1"/>
    <property type="molecule type" value="Genomic_DNA"/>
</dbReference>
<keyword evidence="4" id="KW-0812">Transmembrane</keyword>
<dbReference type="InterPro" id="IPR048290">
    <property type="entry name" value="ZP_chr"/>
</dbReference>
<dbReference type="SUPFAM" id="SSF57256">
    <property type="entry name" value="Elafin-like"/>
    <property type="match status" value="2"/>
</dbReference>
<evidence type="ECO:0000259" key="5">
    <source>
        <dbReference type="PROSITE" id="PS50835"/>
    </source>
</evidence>
<dbReference type="InterPro" id="IPR036645">
    <property type="entry name" value="Elafin-like_sf"/>
</dbReference>
<dbReference type="Pfam" id="PF07679">
    <property type="entry name" value="I-set"/>
    <property type="match status" value="1"/>
</dbReference>
<name>A7RI46_NEMVE</name>
<dbReference type="InParanoid" id="A7RI46"/>
<sequence length="811" mass="89733">MTLSNSRNSYSTVSSHLARKSEAENREQHFVIECESPMVIRPFFTHLFLGGRLANYGIICVYACSGAKRGRCPQTLHAADYCLRGKSTCNTDEDCPGPKKCCDQSCVTSCVLPVTDDRYTVSPSGSLSIKGVTSSDSGEYSLNVRQQLASGFMKIVQNQRFRVMSQSGKCPPQKENPRRKCGIGLMNQCTSDSHCGGKPCCFDGCRYKCKGRGDQQENPREGFCPFIRPPRACASDSDRCQHDWDCPEKKKCCSDSCRNLCVSPSPSGVPITLPGARVFQADEYFAPGERVTRVCQVSGEPFEGWYDPQGNKVTAQVDHVYVERRGPYHVLIIDGVTAEDGGKYTCRGSFDSAQVGINVNYTVLKVPPSVISLPPAGSVMLVQAAVTGHPSPQFVWYKGDIPISRTRSPNRYAVSPSGSLIIKDVKTSDAGTYTMRVNQDGRMYDSGIQVQITDKPGVSGTPKTYGIDVDCRKKEMVLAIDKKILEDVDIRWLRLRDPSCNATTNRTHVILRAPLIGCGTTTTYSNDVIVYSNAVQEEPAVGPILRTADIDIPFKCFYAAEGIASTLGLLPVKVPKFSLGTNSSTNFDLSMTIYRDENFFNPYNDATDYPLQLLINQPLFVEVKVDSSDTKLSVLAERCYATPTQNPNDPVAYDIINKGCKRDSTLQMYSSVGTSTRFSFRVFQFLQTPNKFLFIHCRVVVCNGTNPESRCAKGCVENDAIRERFRRQADDERAEFTQGPILVLGEHRIKARQGVHGGADKIPSQFLWIVIAMVAVCTACLVAMVYMMRKHSQAVKNRYELPHGTETDTPE</sequence>
<dbReference type="CDD" id="cd00096">
    <property type="entry name" value="Ig"/>
    <property type="match status" value="1"/>
</dbReference>